<dbReference type="InterPro" id="IPR013381">
    <property type="entry name" value="CRISPR-assoc_prot_Cse1"/>
</dbReference>
<accession>A0ABS1QQ95</accession>
<evidence type="ECO:0000313" key="1">
    <source>
        <dbReference type="EMBL" id="MBL1376439.1"/>
    </source>
</evidence>
<proteinExistence type="predicted"/>
<organism evidence="1 2">
    <name type="scientific">Zobellella iuensis</name>
    <dbReference type="NCBI Taxonomy" id="2803811"/>
    <lineage>
        <taxon>Bacteria</taxon>
        <taxon>Pseudomonadati</taxon>
        <taxon>Pseudomonadota</taxon>
        <taxon>Gammaproteobacteria</taxon>
        <taxon>Aeromonadales</taxon>
        <taxon>Aeromonadaceae</taxon>
        <taxon>Zobellella</taxon>
    </lineage>
</organism>
<dbReference type="RefSeq" id="WP_202082400.1">
    <property type="nucleotide sequence ID" value="NZ_JAERTZ010000011.1"/>
</dbReference>
<comment type="caution">
    <text evidence="1">The sequence shown here is derived from an EMBL/GenBank/DDBJ whole genome shotgun (WGS) entry which is preliminary data.</text>
</comment>
<name>A0ABS1QQ95_9GAMM</name>
<dbReference type="Pfam" id="PF09481">
    <property type="entry name" value="CRISPR_Cse1"/>
    <property type="match status" value="1"/>
</dbReference>
<keyword evidence="2" id="KW-1185">Reference proteome</keyword>
<reference evidence="2" key="1">
    <citation type="submission" date="2021-01" db="EMBL/GenBank/DDBJ databases">
        <title>Genome public.</title>
        <authorList>
            <person name="Liu C."/>
            <person name="Sun Q."/>
        </authorList>
    </citation>
    <scope>NUCLEOTIDE SEQUENCE [LARGE SCALE GENOMIC DNA]</scope>
    <source>
        <strain evidence="2">CGMCC 1.18722</strain>
    </source>
</reference>
<dbReference type="Proteomes" id="UP000638570">
    <property type="component" value="Unassembled WGS sequence"/>
</dbReference>
<protein>
    <submittedName>
        <fullName evidence="1">Type I-E CRISPR-associated protein Cse1/CasA</fullName>
    </submittedName>
</protein>
<dbReference type="EMBL" id="JAERTZ010000011">
    <property type="protein sequence ID" value="MBL1376439.1"/>
    <property type="molecule type" value="Genomic_DNA"/>
</dbReference>
<dbReference type="NCBIfam" id="TIGR02547">
    <property type="entry name" value="casA_cse1"/>
    <property type="match status" value="1"/>
</dbReference>
<evidence type="ECO:0000313" key="2">
    <source>
        <dbReference type="Proteomes" id="UP000638570"/>
    </source>
</evidence>
<dbReference type="CDD" id="cd09729">
    <property type="entry name" value="Cse1_I-E"/>
    <property type="match status" value="1"/>
</dbReference>
<sequence>MNLITAPWLSYRFRDGSERQSPISAIVDPEVVDFALPRADFHGAAYQFAIGLLQTVMAPKDKYDWHERYQSPPSKDALAASLAQVAHAFELDGDGPRFMQDLDPLDGTSPGPVSGLLIEAPGGNTLKLNTDHFIKRGMAEVLSPEMAALALFTLQINAPSGGQGHRTGLRGGGPLTTLVLPHGDDASLWQKLWLNIQSRESWEYDDPDYQSAALFPWLGPTRISKAKGSDIYADDVHPLAMFWAMPRRIRLLFEDQESICQLNLKSSPRLCRQYRTSNYGNNYVGSWEHPLTHYRFNPKKPDEDYLSTKGQPGGIQYKQWHSLSFVDREEGSLPAKVVQDFVREKSAFFDFDWGEAPRLWAFGFDMDNMKARGWYNSEFPLIRLEPELRDVLLSEIKAMQSLAQEVLWHCRTQIKAAWFDKPADAKGDTSHIDLQFWQRTQGDFFHMVKALLNTTDGRLTPETASHWLRALSFQARELFDELALSNLYPDRDMYKKIRARRQLCGWLAGSKRIKQFSNDYRLDTLTREQAL</sequence>
<gene>
    <name evidence="1" type="primary">casA</name>
    <name evidence="1" type="ORF">JKV55_03695</name>
</gene>